<keyword evidence="2" id="KW-0812">Transmembrane</keyword>
<evidence type="ECO:0000256" key="2">
    <source>
        <dbReference type="SAM" id="Phobius"/>
    </source>
</evidence>
<accession>A0A1F5PJ88</accession>
<protein>
    <submittedName>
        <fullName evidence="3">Uncharacterized protein</fullName>
    </submittedName>
</protein>
<keyword evidence="2" id="KW-1133">Transmembrane helix</keyword>
<dbReference type="EMBL" id="MFEY01000007">
    <property type="protein sequence ID" value="OGE89951.1"/>
    <property type="molecule type" value="Genomic_DNA"/>
</dbReference>
<name>A0A1F5PJ88_9BACT</name>
<keyword evidence="2" id="KW-0472">Membrane</keyword>
<feature type="region of interest" description="Disordered" evidence="1">
    <location>
        <begin position="134"/>
        <end position="184"/>
    </location>
</feature>
<proteinExistence type="predicted"/>
<reference evidence="3 4" key="1">
    <citation type="journal article" date="2016" name="Nat. Commun.">
        <title>Thousands of microbial genomes shed light on interconnected biogeochemical processes in an aquifer system.</title>
        <authorList>
            <person name="Anantharaman K."/>
            <person name="Brown C.T."/>
            <person name="Hug L.A."/>
            <person name="Sharon I."/>
            <person name="Castelle C.J."/>
            <person name="Probst A.J."/>
            <person name="Thomas B.C."/>
            <person name="Singh A."/>
            <person name="Wilkins M.J."/>
            <person name="Karaoz U."/>
            <person name="Brodie E.L."/>
            <person name="Williams K.H."/>
            <person name="Hubbard S.S."/>
            <person name="Banfield J.F."/>
        </authorList>
    </citation>
    <scope>NUCLEOTIDE SEQUENCE [LARGE SCALE GENOMIC DNA]</scope>
</reference>
<evidence type="ECO:0000313" key="3">
    <source>
        <dbReference type="EMBL" id="OGE89951.1"/>
    </source>
</evidence>
<organism evidence="3 4">
    <name type="scientific">Candidatus Doudnabacteria bacterium RIFCSPHIGHO2_12_FULL_48_16</name>
    <dbReference type="NCBI Taxonomy" id="1817838"/>
    <lineage>
        <taxon>Bacteria</taxon>
        <taxon>Candidatus Doudnaibacteriota</taxon>
    </lineage>
</organism>
<evidence type="ECO:0000313" key="4">
    <source>
        <dbReference type="Proteomes" id="UP000177682"/>
    </source>
</evidence>
<gene>
    <name evidence="3" type="ORF">A3E29_02460</name>
</gene>
<evidence type="ECO:0000256" key="1">
    <source>
        <dbReference type="SAM" id="MobiDB-lite"/>
    </source>
</evidence>
<dbReference type="Proteomes" id="UP000177682">
    <property type="component" value="Unassembled WGS sequence"/>
</dbReference>
<comment type="caution">
    <text evidence="3">The sequence shown here is derived from an EMBL/GenBank/DDBJ whole genome shotgun (WGS) entry which is preliminary data.</text>
</comment>
<dbReference type="AlphaFoldDB" id="A0A1F5PJ88"/>
<sequence length="184" mass="20523">MTEIIFWLGIPAAVIVWRVRKAWRRRARKHHRKERFDERGTVAVVDPDFEGLGDHLSAKVGQARRAWPPDEPPAVLNRDELMGIIGDAVFAFARRNDVELPLPTNLTITVTNAVMNRLVQKPETLTSGPFRLKLDLPRRGGEPAESLRLARTDNQPTMAPLEPNEGVRGAKPTTDAIDLLGGGR</sequence>
<feature type="transmembrane region" description="Helical" evidence="2">
    <location>
        <begin position="6"/>
        <end position="23"/>
    </location>
</feature>